<feature type="domain" description="HTH cro/C1-type" evidence="1">
    <location>
        <begin position="9"/>
        <end position="82"/>
    </location>
</feature>
<dbReference type="GO" id="GO:0003677">
    <property type="term" value="F:DNA binding"/>
    <property type="evidence" value="ECO:0007669"/>
    <property type="project" value="UniProtKB-KW"/>
</dbReference>
<dbReference type="CDD" id="cd00093">
    <property type="entry name" value="HTH_XRE"/>
    <property type="match status" value="1"/>
</dbReference>
<dbReference type="Pfam" id="PF13560">
    <property type="entry name" value="HTH_31"/>
    <property type="match status" value="1"/>
</dbReference>
<name>A0A8J3QTT7_9ACTN</name>
<gene>
    <name evidence="2" type="ORF">Raf01_51260</name>
</gene>
<dbReference type="SMART" id="SM00530">
    <property type="entry name" value="HTH_XRE"/>
    <property type="match status" value="1"/>
</dbReference>
<dbReference type="PANTHER" id="PTHR35010:SF2">
    <property type="entry name" value="BLL4672 PROTEIN"/>
    <property type="match status" value="1"/>
</dbReference>
<dbReference type="AlphaFoldDB" id="A0A8J3QTT7"/>
<evidence type="ECO:0000313" key="3">
    <source>
        <dbReference type="Proteomes" id="UP000642748"/>
    </source>
</evidence>
<reference evidence="2" key="1">
    <citation type="submission" date="2021-01" db="EMBL/GenBank/DDBJ databases">
        <title>Whole genome shotgun sequence of Rugosimonospora africana NBRC 104875.</title>
        <authorList>
            <person name="Komaki H."/>
            <person name="Tamura T."/>
        </authorList>
    </citation>
    <scope>NUCLEOTIDE SEQUENCE</scope>
    <source>
        <strain evidence="2">NBRC 104875</strain>
    </source>
</reference>
<dbReference type="EMBL" id="BONZ01000049">
    <property type="protein sequence ID" value="GIH16954.1"/>
    <property type="molecule type" value="Genomic_DNA"/>
</dbReference>
<evidence type="ECO:0000313" key="2">
    <source>
        <dbReference type="EMBL" id="GIH16954.1"/>
    </source>
</evidence>
<dbReference type="SUPFAM" id="SSF47413">
    <property type="entry name" value="lambda repressor-like DNA-binding domains"/>
    <property type="match status" value="1"/>
</dbReference>
<keyword evidence="2" id="KW-0238">DNA-binding</keyword>
<dbReference type="InterPro" id="IPR010982">
    <property type="entry name" value="Lambda_DNA-bd_dom_sf"/>
</dbReference>
<dbReference type="Gene3D" id="1.10.260.40">
    <property type="entry name" value="lambda repressor-like DNA-binding domains"/>
    <property type="match status" value="1"/>
</dbReference>
<dbReference type="RefSeq" id="WP_203920524.1">
    <property type="nucleotide sequence ID" value="NZ_BONZ01000049.1"/>
</dbReference>
<accession>A0A8J3QTT7</accession>
<dbReference type="InterPro" id="IPR001387">
    <property type="entry name" value="Cro/C1-type_HTH"/>
</dbReference>
<proteinExistence type="predicted"/>
<sequence>MNAPLLAEFLKIRRHALSPGEVGLPAAGRRRTPGLRREEVAALAGISTDYYTRLEQQRATAVPSEPVLRSLTRALRLSRDERDHLYRLTGHRIPERHTDDRHVDAALLSVLDALTDIPAQVMTDLGEILVQNNLARAVFGPHAGGTGPEASFIYRWFREPSARGGYPVEDYAAESRALVADLRAAVTRRGDAPAQSLVSRLLAESPEFAALWKLHDVAVLRRRLKRVRHPEVGLLEFDCQYLVGEERSHILAVFSPRPGTPTTERLTLLALAHDSLGIATS</sequence>
<protein>
    <submittedName>
        <fullName evidence="2">DNA-binding protein</fullName>
    </submittedName>
</protein>
<dbReference type="PANTHER" id="PTHR35010">
    <property type="entry name" value="BLL4672 PROTEIN-RELATED"/>
    <property type="match status" value="1"/>
</dbReference>
<comment type="caution">
    <text evidence="2">The sequence shown here is derived from an EMBL/GenBank/DDBJ whole genome shotgun (WGS) entry which is preliminary data.</text>
</comment>
<evidence type="ECO:0000259" key="1">
    <source>
        <dbReference type="SMART" id="SM00530"/>
    </source>
</evidence>
<dbReference type="InterPro" id="IPR041413">
    <property type="entry name" value="MLTR_LBD"/>
</dbReference>
<keyword evidence="3" id="KW-1185">Reference proteome</keyword>
<organism evidence="2 3">
    <name type="scientific">Rugosimonospora africana</name>
    <dbReference type="NCBI Taxonomy" id="556532"/>
    <lineage>
        <taxon>Bacteria</taxon>
        <taxon>Bacillati</taxon>
        <taxon>Actinomycetota</taxon>
        <taxon>Actinomycetes</taxon>
        <taxon>Micromonosporales</taxon>
        <taxon>Micromonosporaceae</taxon>
        <taxon>Rugosimonospora</taxon>
    </lineage>
</organism>
<dbReference type="Gene3D" id="3.30.450.180">
    <property type="match status" value="1"/>
</dbReference>
<dbReference type="Proteomes" id="UP000642748">
    <property type="component" value="Unassembled WGS sequence"/>
</dbReference>
<dbReference type="Pfam" id="PF17765">
    <property type="entry name" value="MLTR_LBD"/>
    <property type="match status" value="1"/>
</dbReference>